<dbReference type="InterPro" id="IPR032710">
    <property type="entry name" value="NTF2-like_dom_sf"/>
</dbReference>
<gene>
    <name evidence="1" type="ORF">DLK05_05755</name>
</gene>
<dbReference type="OrthoDB" id="2860904at2"/>
<dbReference type="RefSeq" id="WP_127343039.1">
    <property type="nucleotide sequence ID" value="NZ_RJJX01000005.1"/>
</dbReference>
<sequence>MIKTRTMLLGTYLFEKKWRKGFFNKSKSIFQGIYEDEFVKTADGWKFKSRKLITDN</sequence>
<dbReference type="SUPFAM" id="SSF54427">
    <property type="entry name" value="NTF2-like"/>
    <property type="match status" value="1"/>
</dbReference>
<reference evidence="1 2" key="1">
    <citation type="submission" date="2018-11" db="EMBL/GenBank/DDBJ databases">
        <title>Parancylomarina longa gen. nov., sp. nov., isolated from sediments of southern Okinawa.</title>
        <authorList>
            <person name="Fu T."/>
        </authorList>
    </citation>
    <scope>NUCLEOTIDE SEQUENCE [LARGE SCALE GENOMIC DNA]</scope>
    <source>
        <strain evidence="1 2">T3-2 S1-C</strain>
    </source>
</reference>
<keyword evidence="2" id="KW-1185">Reference proteome</keyword>
<name>A0A434AWS9_9BACT</name>
<dbReference type="EMBL" id="RJJX01000005">
    <property type="protein sequence ID" value="RUT78984.1"/>
    <property type="molecule type" value="Genomic_DNA"/>
</dbReference>
<dbReference type="Gene3D" id="3.10.450.50">
    <property type="match status" value="1"/>
</dbReference>
<organism evidence="1 2">
    <name type="scientific">Ancylomarina longa</name>
    <dbReference type="NCBI Taxonomy" id="2487017"/>
    <lineage>
        <taxon>Bacteria</taxon>
        <taxon>Pseudomonadati</taxon>
        <taxon>Bacteroidota</taxon>
        <taxon>Bacteroidia</taxon>
        <taxon>Marinilabiliales</taxon>
        <taxon>Marinifilaceae</taxon>
        <taxon>Ancylomarina</taxon>
    </lineage>
</organism>
<protein>
    <submittedName>
        <fullName evidence="1">Uncharacterized protein</fullName>
    </submittedName>
</protein>
<accession>A0A434AWS9</accession>
<proteinExistence type="predicted"/>
<evidence type="ECO:0000313" key="1">
    <source>
        <dbReference type="EMBL" id="RUT78984.1"/>
    </source>
</evidence>
<comment type="caution">
    <text evidence="1">The sequence shown here is derived from an EMBL/GenBank/DDBJ whole genome shotgun (WGS) entry which is preliminary data.</text>
</comment>
<dbReference type="Proteomes" id="UP000282985">
    <property type="component" value="Unassembled WGS sequence"/>
</dbReference>
<dbReference type="AlphaFoldDB" id="A0A434AWS9"/>
<evidence type="ECO:0000313" key="2">
    <source>
        <dbReference type="Proteomes" id="UP000282985"/>
    </source>
</evidence>